<evidence type="ECO:0000313" key="2">
    <source>
        <dbReference type="EMBL" id="EDO47691.1"/>
    </source>
</evidence>
<sequence length="408" mass="46353">MEARVSGAVMASLFQELTKGQNDVEGLLLGDSTGRTINTISDSQAEKLRFERIATIQGFIPCSRVFSFYNEVGKIDSEKLKETLQNRAQEVIGWYKYRRNSQALVTMRERYVHHNLMQELGFQPAHEFLFALFTSCCPLGMATHLYNYQVLSANQMKSNFKSHKLKVVNLRDTSHSEYRLQPQSIRTKCERFNNIIDDYRDDLVRSDGCLTTHTMCMQLMIKMKDLVEEVKNSESTVLAMEHEVCKLREKVLRKREMIQSSAQNTSETRPAQPGSNKSSNTKAPQPGGSKGNLIDLDFEEDFERVVEGAEMPPKPSITKSPFRFGPKDGTKSMGVDISSAIHEQVKDFFTESQTRHKDHKSQLASNHEVRLNSQIQTLDEDETQDFSPSEDMHSNGTTSQTLAASPEF</sequence>
<dbReference type="PANTHER" id="PTHR31728:SF5">
    <property type="entry name" value="OS07G0540200 PROTEIN"/>
    <property type="match status" value="1"/>
</dbReference>
<dbReference type="InterPro" id="IPR023238">
    <property type="entry name" value="FAM175"/>
</dbReference>
<dbReference type="Proteomes" id="UP000001593">
    <property type="component" value="Unassembled WGS sequence"/>
</dbReference>
<feature type="region of interest" description="Disordered" evidence="1">
    <location>
        <begin position="353"/>
        <end position="408"/>
    </location>
</feature>
<dbReference type="FunCoup" id="A7RLH6">
    <property type="interactions" value="125"/>
</dbReference>
<dbReference type="KEGG" id="nve:5519800"/>
<dbReference type="CDD" id="cd23519">
    <property type="entry name" value="Abraxas-like_domain"/>
    <property type="match status" value="1"/>
</dbReference>
<dbReference type="GO" id="GO:0005634">
    <property type="term" value="C:nucleus"/>
    <property type="evidence" value="ECO:0000318"/>
    <property type="project" value="GO_Central"/>
</dbReference>
<dbReference type="PRINTS" id="PR02051">
    <property type="entry name" value="PROTEINF175"/>
</dbReference>
<proteinExistence type="predicted"/>
<dbReference type="GO" id="GO:0031593">
    <property type="term" value="F:polyubiquitin modification-dependent protein binding"/>
    <property type="evidence" value="ECO:0000318"/>
    <property type="project" value="GO_Central"/>
</dbReference>
<dbReference type="PhylomeDB" id="A7RLH6"/>
<gene>
    <name evidence="2" type="ORF">NEMVEDRAFT_v1g239133</name>
</gene>
<feature type="region of interest" description="Disordered" evidence="1">
    <location>
        <begin position="259"/>
        <end position="294"/>
    </location>
</feature>
<dbReference type="eggNOG" id="ENOG502QTRN">
    <property type="taxonomic scope" value="Eukaryota"/>
</dbReference>
<dbReference type="Pfam" id="PF21125">
    <property type="entry name" value="MPN_2A_DUB_like"/>
    <property type="match status" value="1"/>
</dbReference>
<dbReference type="AlphaFoldDB" id="A7RLH6"/>
<evidence type="ECO:0000256" key="1">
    <source>
        <dbReference type="SAM" id="MobiDB-lite"/>
    </source>
</evidence>
<keyword evidence="3" id="KW-1185">Reference proteome</keyword>
<reference evidence="2 3" key="1">
    <citation type="journal article" date="2007" name="Science">
        <title>Sea anemone genome reveals ancestral eumetazoan gene repertoire and genomic organization.</title>
        <authorList>
            <person name="Putnam N.H."/>
            <person name="Srivastava M."/>
            <person name="Hellsten U."/>
            <person name="Dirks B."/>
            <person name="Chapman J."/>
            <person name="Salamov A."/>
            <person name="Terry A."/>
            <person name="Shapiro H."/>
            <person name="Lindquist E."/>
            <person name="Kapitonov V.V."/>
            <person name="Jurka J."/>
            <person name="Genikhovich G."/>
            <person name="Grigoriev I.V."/>
            <person name="Lucas S.M."/>
            <person name="Steele R.E."/>
            <person name="Finnerty J.R."/>
            <person name="Technau U."/>
            <person name="Martindale M.Q."/>
            <person name="Rokhsar D.S."/>
        </authorList>
    </citation>
    <scope>NUCLEOTIDE SEQUENCE [LARGE SCALE GENOMIC DNA]</scope>
    <source>
        <strain evidence="3">CH2 X CH6</strain>
    </source>
</reference>
<accession>A7RLH6</accession>
<dbReference type="HOGENOM" id="CLU_674936_0_0_1"/>
<dbReference type="EMBL" id="DS469518">
    <property type="protein sequence ID" value="EDO47691.1"/>
    <property type="molecule type" value="Genomic_DNA"/>
</dbReference>
<protein>
    <submittedName>
        <fullName evidence="2">Uncharacterized protein</fullName>
    </submittedName>
</protein>
<dbReference type="STRING" id="45351.A7RLH6"/>
<dbReference type="OMA" id="HHDPCAQ"/>
<feature type="compositionally biased region" description="Polar residues" evidence="1">
    <location>
        <begin position="394"/>
        <end position="408"/>
    </location>
</feature>
<name>A7RLH6_NEMVE</name>
<dbReference type="PANTHER" id="PTHR31728">
    <property type="entry name" value="ABRAXAS FAMILY MEMBER"/>
    <property type="match status" value="1"/>
</dbReference>
<organism evidence="2 3">
    <name type="scientific">Nematostella vectensis</name>
    <name type="common">Starlet sea anemone</name>
    <dbReference type="NCBI Taxonomy" id="45351"/>
    <lineage>
        <taxon>Eukaryota</taxon>
        <taxon>Metazoa</taxon>
        <taxon>Cnidaria</taxon>
        <taxon>Anthozoa</taxon>
        <taxon>Hexacorallia</taxon>
        <taxon>Actiniaria</taxon>
        <taxon>Edwardsiidae</taxon>
        <taxon>Nematostella</taxon>
    </lineage>
</organism>
<feature type="compositionally biased region" description="Polar residues" evidence="1">
    <location>
        <begin position="259"/>
        <end position="283"/>
    </location>
</feature>
<evidence type="ECO:0000313" key="3">
    <source>
        <dbReference type="Proteomes" id="UP000001593"/>
    </source>
</evidence>
<dbReference type="InParanoid" id="A7RLH6"/>
<dbReference type="OrthoDB" id="6358435at2759"/>